<dbReference type="GO" id="GO:0006508">
    <property type="term" value="P:proteolysis"/>
    <property type="evidence" value="ECO:0007669"/>
    <property type="project" value="UniProtKB-KW"/>
</dbReference>
<evidence type="ECO:0000256" key="2">
    <source>
        <dbReference type="ARBA" id="ARBA00004496"/>
    </source>
</evidence>
<comment type="catalytic activity">
    <reaction evidence="1">
        <text>Release of N-terminal proline from a peptide.</text>
        <dbReference type="EC" id="3.4.11.5"/>
    </reaction>
</comment>
<evidence type="ECO:0000256" key="4">
    <source>
        <dbReference type="ARBA" id="ARBA00012568"/>
    </source>
</evidence>
<reference evidence="13" key="1">
    <citation type="submission" date="2021-02" db="EMBL/GenBank/DDBJ databases">
        <authorList>
            <person name="Nowell W R."/>
        </authorList>
    </citation>
    <scope>NUCLEOTIDE SEQUENCE</scope>
</reference>
<feature type="active site" evidence="10">
    <location>
        <position position="224"/>
    </location>
</feature>
<evidence type="ECO:0000256" key="5">
    <source>
        <dbReference type="ARBA" id="ARBA00022438"/>
    </source>
</evidence>
<evidence type="ECO:0000256" key="10">
    <source>
        <dbReference type="PIRSR" id="PIRSR006431-1"/>
    </source>
</evidence>
<evidence type="ECO:0000256" key="3">
    <source>
        <dbReference type="ARBA" id="ARBA00010088"/>
    </source>
</evidence>
<dbReference type="PRINTS" id="PR00111">
    <property type="entry name" value="ABHYDROLASE"/>
</dbReference>
<dbReference type="Proteomes" id="UP000677228">
    <property type="component" value="Unassembled WGS sequence"/>
</dbReference>
<dbReference type="EMBL" id="CAJOBA010015731">
    <property type="protein sequence ID" value="CAF3888836.1"/>
    <property type="molecule type" value="Genomic_DNA"/>
</dbReference>
<dbReference type="AlphaFoldDB" id="A0A8S2L7K0"/>
<keyword evidence="6" id="KW-0963">Cytoplasm</keyword>
<dbReference type="Proteomes" id="UP000682733">
    <property type="component" value="Unassembled WGS sequence"/>
</dbReference>
<comment type="subcellular location">
    <subcellularLocation>
        <location evidence="2">Cytoplasm</location>
    </subcellularLocation>
</comment>
<dbReference type="InterPro" id="IPR029058">
    <property type="entry name" value="AB_hydrolase_fold"/>
</dbReference>
<dbReference type="PIRSF" id="PIRSF006431">
    <property type="entry name" value="Pept_S33"/>
    <property type="match status" value="1"/>
</dbReference>
<dbReference type="EC" id="3.4.11.5" evidence="4"/>
<name>A0A8S2L7K0_9BILA</name>
<evidence type="ECO:0000256" key="6">
    <source>
        <dbReference type="ARBA" id="ARBA00022490"/>
    </source>
</evidence>
<dbReference type="GO" id="GO:0005737">
    <property type="term" value="C:cytoplasm"/>
    <property type="evidence" value="ECO:0007669"/>
    <property type="project" value="UniProtKB-SubCell"/>
</dbReference>
<keyword evidence="7" id="KW-0645">Protease</keyword>
<keyword evidence="8" id="KW-0378">Hydrolase</keyword>
<dbReference type="PANTHER" id="PTHR43722:SF1">
    <property type="entry name" value="PROLINE IMINOPEPTIDASE"/>
    <property type="match status" value="1"/>
</dbReference>
<dbReference type="EMBL" id="CAJNOK010010502">
    <property type="protein sequence ID" value="CAF1117453.1"/>
    <property type="molecule type" value="Genomic_DNA"/>
</dbReference>
<organism evidence="13 14">
    <name type="scientific">Didymodactylos carnosus</name>
    <dbReference type="NCBI Taxonomy" id="1234261"/>
    <lineage>
        <taxon>Eukaryota</taxon>
        <taxon>Metazoa</taxon>
        <taxon>Spiralia</taxon>
        <taxon>Gnathifera</taxon>
        <taxon>Rotifera</taxon>
        <taxon>Eurotatoria</taxon>
        <taxon>Bdelloidea</taxon>
        <taxon>Philodinida</taxon>
        <taxon>Philodinidae</taxon>
        <taxon>Didymodactylos</taxon>
    </lineage>
</organism>
<accession>A0A8S2L7K0</accession>
<evidence type="ECO:0000259" key="11">
    <source>
        <dbReference type="Pfam" id="PF00561"/>
    </source>
</evidence>
<evidence type="ECO:0000313" key="13">
    <source>
        <dbReference type="EMBL" id="CAF3888836.1"/>
    </source>
</evidence>
<evidence type="ECO:0000256" key="7">
    <source>
        <dbReference type="ARBA" id="ARBA00022670"/>
    </source>
</evidence>
<comment type="similarity">
    <text evidence="3">Belongs to the peptidase S33 family.</text>
</comment>
<evidence type="ECO:0000256" key="9">
    <source>
        <dbReference type="ARBA" id="ARBA00029605"/>
    </source>
</evidence>
<dbReference type="Gene3D" id="3.40.50.1820">
    <property type="entry name" value="alpha/beta hydrolase"/>
    <property type="match status" value="1"/>
</dbReference>
<dbReference type="GO" id="GO:0004177">
    <property type="term" value="F:aminopeptidase activity"/>
    <property type="evidence" value="ECO:0007669"/>
    <property type="project" value="UniProtKB-KW"/>
</dbReference>
<evidence type="ECO:0000256" key="8">
    <source>
        <dbReference type="ARBA" id="ARBA00022801"/>
    </source>
</evidence>
<sequence length="274" mass="30668">MIGNPNGLPVVFLHGGPGSSLKPSYRQLFDPNVYRVVLFNQRGAGKSKPGGSLINNTTWHLVDDIEHIREILNIDKWGVVGGSWGSTLALAYAEKYPDKVHFLVVCSIFTCSSTELNWTYDGNIGAAQLFPEAFERFRKKIPDNEQTNLLQAYHRRLTSDDLTRAEKIKFAIEWCRWETIISTFTYCPESVDADIEKAQQFGVSLKNPQEKSSIPGTIVHGRYDCCCPVSTAYHLYQSWPDSKLIIVADAGHSQSNSALRQAIVEAIDQYKPPG</sequence>
<dbReference type="Pfam" id="PF00561">
    <property type="entry name" value="Abhydrolase_1"/>
    <property type="match status" value="1"/>
</dbReference>
<feature type="active site" description="Proton donor" evidence="10">
    <location>
        <position position="252"/>
    </location>
</feature>
<feature type="active site" description="Nucleophile" evidence="10">
    <location>
        <position position="83"/>
    </location>
</feature>
<evidence type="ECO:0000313" key="14">
    <source>
        <dbReference type="Proteomes" id="UP000682733"/>
    </source>
</evidence>
<keyword evidence="5" id="KW-0031">Aminopeptidase</keyword>
<dbReference type="InterPro" id="IPR000073">
    <property type="entry name" value="AB_hydrolase_1"/>
</dbReference>
<dbReference type="InterPro" id="IPR002410">
    <property type="entry name" value="Peptidase_S33"/>
</dbReference>
<evidence type="ECO:0000256" key="1">
    <source>
        <dbReference type="ARBA" id="ARBA00001585"/>
    </source>
</evidence>
<dbReference type="PRINTS" id="PR00793">
    <property type="entry name" value="PROAMNOPTASE"/>
</dbReference>
<protein>
    <recommendedName>
        <fullName evidence="4">prolyl aminopeptidase</fullName>
        <ecNumber evidence="4">3.4.11.5</ecNumber>
    </recommendedName>
    <alternativeName>
        <fullName evidence="9">Prolyl aminopeptidase</fullName>
    </alternativeName>
</protein>
<proteinExistence type="inferred from homology"/>
<dbReference type="SUPFAM" id="SSF53474">
    <property type="entry name" value="alpha/beta-Hydrolases"/>
    <property type="match status" value="1"/>
</dbReference>
<gene>
    <name evidence="12" type="ORF">OVA965_LOCUS20021</name>
    <name evidence="13" type="ORF">TMI583_LOCUS20269</name>
</gene>
<comment type="caution">
    <text evidence="13">The sequence shown here is derived from an EMBL/GenBank/DDBJ whole genome shotgun (WGS) entry which is preliminary data.</text>
</comment>
<dbReference type="InterPro" id="IPR005944">
    <property type="entry name" value="Pro_iminopeptidase"/>
</dbReference>
<dbReference type="PANTHER" id="PTHR43722">
    <property type="entry name" value="PROLINE IMINOPEPTIDASE"/>
    <property type="match status" value="1"/>
</dbReference>
<feature type="domain" description="AB hydrolase-1" evidence="11">
    <location>
        <begin position="9"/>
        <end position="253"/>
    </location>
</feature>
<evidence type="ECO:0000313" key="12">
    <source>
        <dbReference type="EMBL" id="CAF1117453.1"/>
    </source>
</evidence>